<dbReference type="EMBL" id="CAJVAX010000001">
    <property type="protein sequence ID" value="CAG7601958.1"/>
    <property type="molecule type" value="Genomic_DNA"/>
</dbReference>
<sequence length="74" mass="8103">MPGVDAIYRVWHRRHIARVPGNPFAHRGASGDHRPMSFGCGTGRTAVTAHSESNGQERKNAGRHLCRGSGQDLR</sequence>
<proteinExistence type="predicted"/>
<name>A0A9W4E0H8_9ACTN</name>
<evidence type="ECO:0000256" key="1">
    <source>
        <dbReference type="SAM" id="MobiDB-lite"/>
    </source>
</evidence>
<gene>
    <name evidence="2" type="ORF">SBRY_10482</name>
</gene>
<evidence type="ECO:0000313" key="3">
    <source>
        <dbReference type="Proteomes" id="UP001153328"/>
    </source>
</evidence>
<dbReference type="AlphaFoldDB" id="A0A9W4E0H8"/>
<comment type="caution">
    <text evidence="2">The sequence shown here is derived from an EMBL/GenBank/DDBJ whole genome shotgun (WGS) entry which is preliminary data.</text>
</comment>
<protein>
    <submittedName>
        <fullName evidence="2">Uncharacterized protein</fullName>
    </submittedName>
</protein>
<feature type="region of interest" description="Disordered" evidence="1">
    <location>
        <begin position="47"/>
        <end position="74"/>
    </location>
</feature>
<reference evidence="2" key="1">
    <citation type="submission" date="2021-06" db="EMBL/GenBank/DDBJ databases">
        <authorList>
            <person name="Arsene-Ploetze F."/>
        </authorList>
    </citation>
    <scope>NUCLEOTIDE SEQUENCE</scope>
    <source>
        <strain evidence="2">SBRY1</strain>
    </source>
</reference>
<accession>A0A9W4E0H8</accession>
<keyword evidence="3" id="KW-1185">Reference proteome</keyword>
<dbReference type="Proteomes" id="UP001153328">
    <property type="component" value="Unassembled WGS sequence"/>
</dbReference>
<evidence type="ECO:0000313" key="2">
    <source>
        <dbReference type="EMBL" id="CAG7601958.1"/>
    </source>
</evidence>
<organism evidence="2 3">
    <name type="scientific">Actinacidiphila bryophytorum</name>
    <dbReference type="NCBI Taxonomy" id="1436133"/>
    <lineage>
        <taxon>Bacteria</taxon>
        <taxon>Bacillati</taxon>
        <taxon>Actinomycetota</taxon>
        <taxon>Actinomycetes</taxon>
        <taxon>Kitasatosporales</taxon>
        <taxon>Streptomycetaceae</taxon>
        <taxon>Actinacidiphila</taxon>
    </lineage>
</organism>